<dbReference type="InParanoid" id="D6WMX0"/>
<evidence type="ECO:0000256" key="2">
    <source>
        <dbReference type="ARBA" id="ARBA00004687"/>
    </source>
</evidence>
<dbReference type="UniPathway" id="UPA00196"/>
<evidence type="ECO:0000256" key="7">
    <source>
        <dbReference type="ARBA" id="ARBA00022989"/>
    </source>
</evidence>
<feature type="transmembrane region" description="Helical" evidence="10">
    <location>
        <begin position="345"/>
        <end position="366"/>
    </location>
</feature>
<evidence type="ECO:0000256" key="5">
    <source>
        <dbReference type="ARBA" id="ARBA00022692"/>
    </source>
</evidence>
<dbReference type="PANTHER" id="PTHR21072:SF13">
    <property type="entry name" value="GPI TRANSAMIDASE COMPONENT PIG-S"/>
    <property type="match status" value="1"/>
</dbReference>
<evidence type="ECO:0000256" key="6">
    <source>
        <dbReference type="ARBA" id="ARBA00022824"/>
    </source>
</evidence>
<dbReference type="HOGENOM" id="CLU_010026_3_1_1"/>
<dbReference type="PhylomeDB" id="D6WMX0"/>
<evidence type="ECO:0000256" key="4">
    <source>
        <dbReference type="ARBA" id="ARBA00022502"/>
    </source>
</evidence>
<evidence type="ECO:0000256" key="9">
    <source>
        <dbReference type="ARBA" id="ARBA00023180"/>
    </source>
</evidence>
<feature type="transmembrane region" description="Helical" evidence="10">
    <location>
        <begin position="21"/>
        <end position="44"/>
    </location>
</feature>
<evidence type="ECO:0000313" key="12">
    <source>
        <dbReference type="Proteomes" id="UP000007266"/>
    </source>
</evidence>
<dbReference type="Pfam" id="PF10510">
    <property type="entry name" value="PIG-S"/>
    <property type="match status" value="1"/>
</dbReference>
<comment type="pathway">
    <text evidence="2">Glycolipid biosynthesis; glycosylphosphatidylinositol-anchor biosynthesis.</text>
</comment>
<proteinExistence type="inferred from homology"/>
<dbReference type="OrthoDB" id="28748at2759"/>
<comment type="subcellular location">
    <subcellularLocation>
        <location evidence="1">Endoplasmic reticulum membrane</location>
        <topology evidence="1">Multi-pass membrane protein</topology>
    </subcellularLocation>
</comment>
<protein>
    <submittedName>
        <fullName evidence="11">GPI transamidase component PIG-S-like Protein</fullName>
    </submittedName>
</protein>
<dbReference type="EMBL" id="KQ971343">
    <property type="protein sequence ID" value="EFA04314.1"/>
    <property type="molecule type" value="Genomic_DNA"/>
</dbReference>
<dbReference type="Proteomes" id="UP000007266">
    <property type="component" value="Linkage group 5"/>
</dbReference>
<keyword evidence="7 10" id="KW-1133">Transmembrane helix</keyword>
<keyword evidence="6" id="KW-0256">Endoplasmic reticulum</keyword>
<keyword evidence="4" id="KW-0337">GPI-anchor biosynthesis</keyword>
<comment type="similarity">
    <text evidence="3">Belongs to the PIGS family.</text>
</comment>
<dbReference type="PANTHER" id="PTHR21072">
    <property type="entry name" value="GPI TRANSAMIDASE COMPONENT PIG-S"/>
    <property type="match status" value="1"/>
</dbReference>
<accession>D6WMX0</accession>
<dbReference type="GO" id="GO:0042765">
    <property type="term" value="C:GPI-anchor transamidase complex"/>
    <property type="evidence" value="ECO:0000318"/>
    <property type="project" value="GO_Central"/>
</dbReference>
<dbReference type="GO" id="GO:0006506">
    <property type="term" value="P:GPI anchor biosynthetic process"/>
    <property type="evidence" value="ECO:0007669"/>
    <property type="project" value="UniProtKB-UniPathway"/>
</dbReference>
<evidence type="ECO:0000256" key="10">
    <source>
        <dbReference type="SAM" id="Phobius"/>
    </source>
</evidence>
<dbReference type="AlphaFoldDB" id="D6WMX0"/>
<dbReference type="STRING" id="7070.D6WMX0"/>
<dbReference type="OMA" id="VPVCFPI"/>
<keyword evidence="9" id="KW-0325">Glycoprotein</keyword>
<keyword evidence="12" id="KW-1185">Reference proteome</keyword>
<name>D6WMX0_TRICA</name>
<organism evidence="11 12">
    <name type="scientific">Tribolium castaneum</name>
    <name type="common">Red flour beetle</name>
    <dbReference type="NCBI Taxonomy" id="7070"/>
    <lineage>
        <taxon>Eukaryota</taxon>
        <taxon>Metazoa</taxon>
        <taxon>Ecdysozoa</taxon>
        <taxon>Arthropoda</taxon>
        <taxon>Hexapoda</taxon>
        <taxon>Insecta</taxon>
        <taxon>Pterygota</taxon>
        <taxon>Neoptera</taxon>
        <taxon>Endopterygota</taxon>
        <taxon>Coleoptera</taxon>
        <taxon>Polyphaga</taxon>
        <taxon>Cucujiformia</taxon>
        <taxon>Tenebrionidae</taxon>
        <taxon>Tenebrionidae incertae sedis</taxon>
        <taxon>Tribolium</taxon>
    </lineage>
</organism>
<reference evidence="11 12" key="1">
    <citation type="journal article" date="2008" name="Nature">
        <title>The genome of the model beetle and pest Tribolium castaneum.</title>
        <authorList>
            <consortium name="Tribolium Genome Sequencing Consortium"/>
            <person name="Richards S."/>
            <person name="Gibbs R.A."/>
            <person name="Weinstock G.M."/>
            <person name="Brown S.J."/>
            <person name="Denell R."/>
            <person name="Beeman R.W."/>
            <person name="Gibbs R."/>
            <person name="Beeman R.W."/>
            <person name="Brown S.J."/>
            <person name="Bucher G."/>
            <person name="Friedrich M."/>
            <person name="Grimmelikhuijzen C.J."/>
            <person name="Klingler M."/>
            <person name="Lorenzen M."/>
            <person name="Richards S."/>
            <person name="Roth S."/>
            <person name="Schroder R."/>
            <person name="Tautz D."/>
            <person name="Zdobnov E.M."/>
            <person name="Muzny D."/>
            <person name="Gibbs R.A."/>
            <person name="Weinstock G.M."/>
            <person name="Attaway T."/>
            <person name="Bell S."/>
            <person name="Buhay C.J."/>
            <person name="Chandrabose M.N."/>
            <person name="Chavez D."/>
            <person name="Clerk-Blankenburg K.P."/>
            <person name="Cree A."/>
            <person name="Dao M."/>
            <person name="Davis C."/>
            <person name="Chacko J."/>
            <person name="Dinh H."/>
            <person name="Dugan-Rocha S."/>
            <person name="Fowler G."/>
            <person name="Garner T.T."/>
            <person name="Garnes J."/>
            <person name="Gnirke A."/>
            <person name="Hawes A."/>
            <person name="Hernandez J."/>
            <person name="Hines S."/>
            <person name="Holder M."/>
            <person name="Hume J."/>
            <person name="Jhangiani S.N."/>
            <person name="Joshi V."/>
            <person name="Khan Z.M."/>
            <person name="Jackson L."/>
            <person name="Kovar C."/>
            <person name="Kowis A."/>
            <person name="Lee S."/>
            <person name="Lewis L.R."/>
            <person name="Margolis J."/>
            <person name="Morgan M."/>
            <person name="Nazareth L.V."/>
            <person name="Nguyen N."/>
            <person name="Okwuonu G."/>
            <person name="Parker D."/>
            <person name="Richards S."/>
            <person name="Ruiz S.J."/>
            <person name="Santibanez J."/>
            <person name="Savard J."/>
            <person name="Scherer S.E."/>
            <person name="Schneider B."/>
            <person name="Sodergren E."/>
            <person name="Tautz D."/>
            <person name="Vattahil S."/>
            <person name="Villasana D."/>
            <person name="White C.S."/>
            <person name="Wright R."/>
            <person name="Park Y."/>
            <person name="Beeman R.W."/>
            <person name="Lord J."/>
            <person name="Oppert B."/>
            <person name="Lorenzen M."/>
            <person name="Brown S."/>
            <person name="Wang L."/>
            <person name="Savard J."/>
            <person name="Tautz D."/>
            <person name="Richards S."/>
            <person name="Weinstock G."/>
            <person name="Gibbs R.A."/>
            <person name="Liu Y."/>
            <person name="Worley K."/>
            <person name="Weinstock G."/>
            <person name="Elsik C.G."/>
            <person name="Reese J.T."/>
            <person name="Elhaik E."/>
            <person name="Landan G."/>
            <person name="Graur D."/>
            <person name="Arensburger P."/>
            <person name="Atkinson P."/>
            <person name="Beeman R.W."/>
            <person name="Beidler J."/>
            <person name="Brown S.J."/>
            <person name="Demuth J.P."/>
            <person name="Drury D.W."/>
            <person name="Du Y.Z."/>
            <person name="Fujiwara H."/>
            <person name="Lorenzen M."/>
            <person name="Maselli V."/>
            <person name="Osanai M."/>
            <person name="Park Y."/>
            <person name="Robertson H.M."/>
            <person name="Tu Z."/>
            <person name="Wang J.J."/>
            <person name="Wang S."/>
            <person name="Richards S."/>
            <person name="Song H."/>
            <person name="Zhang L."/>
            <person name="Sodergren E."/>
            <person name="Werner D."/>
            <person name="Stanke M."/>
            <person name="Morgenstern B."/>
            <person name="Solovyev V."/>
            <person name="Kosarev P."/>
            <person name="Brown G."/>
            <person name="Chen H.C."/>
            <person name="Ermolaeva O."/>
            <person name="Hlavina W."/>
            <person name="Kapustin Y."/>
            <person name="Kiryutin B."/>
            <person name="Kitts P."/>
            <person name="Maglott D."/>
            <person name="Pruitt K."/>
            <person name="Sapojnikov V."/>
            <person name="Souvorov A."/>
            <person name="Mackey A.J."/>
            <person name="Waterhouse R.M."/>
            <person name="Wyder S."/>
            <person name="Zdobnov E.M."/>
            <person name="Zdobnov E.M."/>
            <person name="Wyder S."/>
            <person name="Kriventseva E.V."/>
            <person name="Kadowaki T."/>
            <person name="Bork P."/>
            <person name="Aranda M."/>
            <person name="Bao R."/>
            <person name="Beermann A."/>
            <person name="Berns N."/>
            <person name="Bolognesi R."/>
            <person name="Bonneton F."/>
            <person name="Bopp D."/>
            <person name="Brown S.J."/>
            <person name="Bucher G."/>
            <person name="Butts T."/>
            <person name="Chaumot A."/>
            <person name="Denell R.E."/>
            <person name="Ferrier D.E."/>
            <person name="Friedrich M."/>
            <person name="Gordon C.M."/>
            <person name="Jindra M."/>
            <person name="Klingler M."/>
            <person name="Lan Q."/>
            <person name="Lattorff H.M."/>
            <person name="Laudet V."/>
            <person name="von Levetsow C."/>
            <person name="Liu Z."/>
            <person name="Lutz R."/>
            <person name="Lynch J.A."/>
            <person name="da Fonseca R.N."/>
            <person name="Posnien N."/>
            <person name="Reuter R."/>
            <person name="Roth S."/>
            <person name="Savard J."/>
            <person name="Schinko J.B."/>
            <person name="Schmitt C."/>
            <person name="Schoppmeier M."/>
            <person name="Schroder R."/>
            <person name="Shippy T.D."/>
            <person name="Simonnet F."/>
            <person name="Marques-Souza H."/>
            <person name="Tautz D."/>
            <person name="Tomoyasu Y."/>
            <person name="Trauner J."/>
            <person name="Van der Zee M."/>
            <person name="Vervoort M."/>
            <person name="Wittkopp N."/>
            <person name="Wimmer E.A."/>
            <person name="Yang X."/>
            <person name="Jones A.K."/>
            <person name="Sattelle D.B."/>
            <person name="Ebert P.R."/>
            <person name="Nelson D."/>
            <person name="Scott J.G."/>
            <person name="Beeman R.W."/>
            <person name="Muthukrishnan S."/>
            <person name="Kramer K.J."/>
            <person name="Arakane Y."/>
            <person name="Beeman R.W."/>
            <person name="Zhu Q."/>
            <person name="Hogenkamp D."/>
            <person name="Dixit R."/>
            <person name="Oppert B."/>
            <person name="Jiang H."/>
            <person name="Zou Z."/>
            <person name="Marshall J."/>
            <person name="Elpidina E."/>
            <person name="Vinokurov K."/>
            <person name="Oppert C."/>
            <person name="Zou Z."/>
            <person name="Evans J."/>
            <person name="Lu Z."/>
            <person name="Zhao P."/>
            <person name="Sumathipala N."/>
            <person name="Altincicek B."/>
            <person name="Vilcinskas A."/>
            <person name="Williams M."/>
            <person name="Hultmark D."/>
            <person name="Hetru C."/>
            <person name="Jiang H."/>
            <person name="Grimmelikhuijzen C.J."/>
            <person name="Hauser F."/>
            <person name="Cazzamali G."/>
            <person name="Williamson M."/>
            <person name="Park Y."/>
            <person name="Li B."/>
            <person name="Tanaka Y."/>
            <person name="Predel R."/>
            <person name="Neupert S."/>
            <person name="Schachtner J."/>
            <person name="Verleyen P."/>
            <person name="Raible F."/>
            <person name="Bork P."/>
            <person name="Friedrich M."/>
            <person name="Walden K.K."/>
            <person name="Robertson H.M."/>
            <person name="Angeli S."/>
            <person name="Foret S."/>
            <person name="Bucher G."/>
            <person name="Schuetz S."/>
            <person name="Maleszka R."/>
            <person name="Wimmer E.A."/>
            <person name="Beeman R.W."/>
            <person name="Lorenzen M."/>
            <person name="Tomoyasu Y."/>
            <person name="Miller S.C."/>
            <person name="Grossmann D."/>
            <person name="Bucher G."/>
        </authorList>
    </citation>
    <scope>NUCLEOTIDE SEQUENCE [LARGE SCALE GENOMIC DNA]</scope>
    <source>
        <strain evidence="11 12">Georgia GA2</strain>
    </source>
</reference>
<keyword evidence="5 10" id="KW-0812">Transmembrane</keyword>
<evidence type="ECO:0000256" key="1">
    <source>
        <dbReference type="ARBA" id="ARBA00004477"/>
    </source>
</evidence>
<dbReference type="InterPro" id="IPR019540">
    <property type="entry name" value="PtdIno-glycan_biosynth_class_S"/>
</dbReference>
<reference evidence="11 12" key="2">
    <citation type="journal article" date="2010" name="Nucleic Acids Res.">
        <title>BeetleBase in 2010: revisions to provide comprehensive genomic information for Tribolium castaneum.</title>
        <authorList>
            <person name="Kim H.S."/>
            <person name="Murphy T."/>
            <person name="Xia J."/>
            <person name="Caragea D."/>
            <person name="Park Y."/>
            <person name="Beeman R.W."/>
            <person name="Lorenzen M.D."/>
            <person name="Butcher S."/>
            <person name="Manak J.R."/>
            <person name="Brown S.J."/>
        </authorList>
    </citation>
    <scope>GENOME REANNOTATION</scope>
    <source>
        <strain evidence="11 12">Georgia GA2</strain>
    </source>
</reference>
<gene>
    <name evidence="11" type="primary">AUGUSTUS-3.0.2_14607</name>
    <name evidence="11" type="ORF">TcasGA2_TC014607</name>
</gene>
<keyword evidence="8 10" id="KW-0472">Membrane</keyword>
<dbReference type="GO" id="GO:0016255">
    <property type="term" value="P:attachment of GPI anchor to protein"/>
    <property type="evidence" value="ECO:0000318"/>
    <property type="project" value="GO_Central"/>
</dbReference>
<sequence length="378" mass="43188">MEPDEKHKSQKPAPTDDPECIYRIYNVLSYFIVLVVIGIPVWWYTTRVYRASLPLDRMFDVTLANKTDKQFGIPLSLEYDVLITIVNPDPENLHVELAGEDLDANLQPFLSKISPIADFIVKSQWLYLTELGAIPRKIIDKYVLYEEQLPHVITPLEKKLWSHLSPRPCLNLVLYVSHCNVPLFIRNSRDEDTANAFFSPRWGGIYIINPDQNSCYVKNFKPDVQLITATFISQLGKMLKMGGTTERDVQDLMRRKAEDMVDSTRRTLKSLAQLLSEINSIVISDDVALKIQIAVDNADVAEDLLGKNDVENALNFAKVAFKNAEAAFSDPSLLALLYFPDDQKYAVYIPLFLPVMIPVLMSLITVKKWYKEKKLKTE</sequence>
<dbReference type="FunCoup" id="D6WMX0">
    <property type="interactions" value="1688"/>
</dbReference>
<evidence type="ECO:0000256" key="8">
    <source>
        <dbReference type="ARBA" id="ARBA00023136"/>
    </source>
</evidence>
<evidence type="ECO:0000256" key="3">
    <source>
        <dbReference type="ARBA" id="ARBA00005316"/>
    </source>
</evidence>
<dbReference type="KEGG" id="tca:107397958"/>
<dbReference type="eggNOG" id="KOG2459">
    <property type="taxonomic scope" value="Eukaryota"/>
</dbReference>
<evidence type="ECO:0000313" key="11">
    <source>
        <dbReference type="EMBL" id="EFA04314.1"/>
    </source>
</evidence>